<gene>
    <name evidence="2" type="ORF">LTR97_000361</name>
</gene>
<protein>
    <submittedName>
        <fullName evidence="2">Uncharacterized protein</fullName>
    </submittedName>
</protein>
<organism evidence="2 3">
    <name type="scientific">Elasticomyces elasticus</name>
    <dbReference type="NCBI Taxonomy" id="574655"/>
    <lineage>
        <taxon>Eukaryota</taxon>
        <taxon>Fungi</taxon>
        <taxon>Dikarya</taxon>
        <taxon>Ascomycota</taxon>
        <taxon>Pezizomycotina</taxon>
        <taxon>Dothideomycetes</taxon>
        <taxon>Dothideomycetidae</taxon>
        <taxon>Mycosphaerellales</taxon>
        <taxon>Teratosphaeriaceae</taxon>
        <taxon>Elasticomyces</taxon>
    </lineage>
</organism>
<reference evidence="2" key="1">
    <citation type="submission" date="2023-08" db="EMBL/GenBank/DDBJ databases">
        <title>Black Yeasts Isolated from many extreme environments.</title>
        <authorList>
            <person name="Coleine C."/>
            <person name="Stajich J.E."/>
            <person name="Selbmann L."/>
        </authorList>
    </citation>
    <scope>NUCLEOTIDE SEQUENCE</scope>
    <source>
        <strain evidence="2">CCFEE 5810</strain>
    </source>
</reference>
<comment type="caution">
    <text evidence="2">The sequence shown here is derived from an EMBL/GenBank/DDBJ whole genome shotgun (WGS) entry which is preliminary data.</text>
</comment>
<evidence type="ECO:0000256" key="1">
    <source>
        <dbReference type="SAM" id="MobiDB-lite"/>
    </source>
</evidence>
<feature type="compositionally biased region" description="Polar residues" evidence="1">
    <location>
        <begin position="41"/>
        <end position="58"/>
    </location>
</feature>
<name>A0AAN8A6H8_9PEZI</name>
<evidence type="ECO:0000313" key="2">
    <source>
        <dbReference type="EMBL" id="KAK5707823.1"/>
    </source>
</evidence>
<dbReference type="EMBL" id="JAVRQU010000001">
    <property type="protein sequence ID" value="KAK5707823.1"/>
    <property type="molecule type" value="Genomic_DNA"/>
</dbReference>
<sequence>MTAKRPATGPEPTGAPPTKRHATHVSLPGGSGTDERVSIGPTPTKSSTSGEKPNCNDLTSTLTMHLAGIEGVTGTLQRNLAASSAELSRSIDLSRGLKESVATLTRSLEAESSKHLTSMRTINELKAALAGHERIEREYGIKHKWESKLKILKAEQDMKLESYKKLAAVKQSMKDEEWKKKLKTTKEKSSLIWDSKESAHRDALDKLKKKFTVQAKYKEDVWKAKFQELKTRSTEILTSKEAVWKGQISDLRASHKEQLAKVRANVKMVEAAQRIVELDAGKAKRETVVKVE</sequence>
<feature type="compositionally biased region" description="Low complexity" evidence="1">
    <location>
        <begin position="1"/>
        <end position="12"/>
    </location>
</feature>
<evidence type="ECO:0000313" key="3">
    <source>
        <dbReference type="Proteomes" id="UP001310594"/>
    </source>
</evidence>
<dbReference type="AlphaFoldDB" id="A0AAN8A6H8"/>
<feature type="region of interest" description="Disordered" evidence="1">
    <location>
        <begin position="1"/>
        <end position="58"/>
    </location>
</feature>
<proteinExistence type="predicted"/>
<dbReference type="Proteomes" id="UP001310594">
    <property type="component" value="Unassembled WGS sequence"/>
</dbReference>
<accession>A0AAN8A6H8</accession>